<keyword evidence="1" id="KW-1133">Transmembrane helix</keyword>
<dbReference type="Proteomes" id="UP001595973">
    <property type="component" value="Unassembled WGS sequence"/>
</dbReference>
<evidence type="ECO:0000259" key="2">
    <source>
        <dbReference type="Pfam" id="PF00892"/>
    </source>
</evidence>
<feature type="transmembrane region" description="Helical" evidence="1">
    <location>
        <begin position="100"/>
        <end position="117"/>
    </location>
</feature>
<dbReference type="InterPro" id="IPR037185">
    <property type="entry name" value="EmrE-like"/>
</dbReference>
<organism evidence="3 4">
    <name type="scientific">Seohaeicola nanhaiensis</name>
    <dbReference type="NCBI Taxonomy" id="1387282"/>
    <lineage>
        <taxon>Bacteria</taxon>
        <taxon>Pseudomonadati</taxon>
        <taxon>Pseudomonadota</taxon>
        <taxon>Alphaproteobacteria</taxon>
        <taxon>Rhodobacterales</taxon>
        <taxon>Roseobacteraceae</taxon>
        <taxon>Seohaeicola</taxon>
    </lineage>
</organism>
<evidence type="ECO:0000256" key="1">
    <source>
        <dbReference type="SAM" id="Phobius"/>
    </source>
</evidence>
<feature type="transmembrane region" description="Helical" evidence="1">
    <location>
        <begin position="240"/>
        <end position="256"/>
    </location>
</feature>
<comment type="caution">
    <text evidence="3">The sequence shown here is derived from an EMBL/GenBank/DDBJ whole genome shotgun (WGS) entry which is preliminary data.</text>
</comment>
<dbReference type="Pfam" id="PF00892">
    <property type="entry name" value="EamA"/>
    <property type="match status" value="2"/>
</dbReference>
<evidence type="ECO:0000313" key="4">
    <source>
        <dbReference type="Proteomes" id="UP001595973"/>
    </source>
</evidence>
<dbReference type="SUPFAM" id="SSF103481">
    <property type="entry name" value="Multidrug resistance efflux transporter EmrE"/>
    <property type="match status" value="2"/>
</dbReference>
<dbReference type="RefSeq" id="WP_380719609.1">
    <property type="nucleotide sequence ID" value="NZ_JBHSGI010000025.1"/>
</dbReference>
<feature type="transmembrane region" description="Helical" evidence="1">
    <location>
        <begin position="34"/>
        <end position="53"/>
    </location>
</feature>
<feature type="transmembrane region" description="Helical" evidence="1">
    <location>
        <begin position="207"/>
        <end position="228"/>
    </location>
</feature>
<dbReference type="EMBL" id="JBHSGI010000025">
    <property type="protein sequence ID" value="MFC4670494.1"/>
    <property type="molecule type" value="Genomic_DNA"/>
</dbReference>
<gene>
    <name evidence="3" type="ORF">ACFO5X_18170</name>
</gene>
<feature type="transmembrane region" description="Helical" evidence="1">
    <location>
        <begin position="177"/>
        <end position="201"/>
    </location>
</feature>
<keyword evidence="1" id="KW-0472">Membrane</keyword>
<accession>A0ABV9KKH8</accession>
<sequence>MSPNARAALYMIASMAAFTFNDTCMKLAGIDVPLPQLVLLRGLIACTLIYGLARHLGALRFDLPRTDWVMLGLRALGEASATYFFLSALLHMPIANLTALMQALPLAVTLGASLFFGETVGWRRYAAIGVGFCGMLLIVRPGPDGFTLHAVYGLASVACVTLRDLATRKLSARVPSLTVALTSAFAVTGLAAIGSVGVDWVQIDPRLGLLIGCAAIFVFFGYLFSVMVMRLGEISFTAPFRYTGLLWALVLGWLVFEQWPDGITMLGAGVVVASGLFTFYRERVVAAS</sequence>
<feature type="transmembrane region" description="Helical" evidence="1">
    <location>
        <begin position="262"/>
        <end position="280"/>
    </location>
</feature>
<keyword evidence="1" id="KW-0812">Transmembrane</keyword>
<reference evidence="4" key="1">
    <citation type="journal article" date="2019" name="Int. J. Syst. Evol. Microbiol.">
        <title>The Global Catalogue of Microorganisms (GCM) 10K type strain sequencing project: providing services to taxonomists for standard genome sequencing and annotation.</title>
        <authorList>
            <consortium name="The Broad Institute Genomics Platform"/>
            <consortium name="The Broad Institute Genome Sequencing Center for Infectious Disease"/>
            <person name="Wu L."/>
            <person name="Ma J."/>
        </authorList>
    </citation>
    <scope>NUCLEOTIDE SEQUENCE [LARGE SCALE GENOMIC DNA]</scope>
    <source>
        <strain evidence="4">CGMCC 4.7283</strain>
    </source>
</reference>
<evidence type="ECO:0000313" key="3">
    <source>
        <dbReference type="EMBL" id="MFC4670494.1"/>
    </source>
</evidence>
<protein>
    <submittedName>
        <fullName evidence="3">DMT family transporter</fullName>
    </submittedName>
</protein>
<feature type="transmembrane region" description="Helical" evidence="1">
    <location>
        <begin position="146"/>
        <end position="165"/>
    </location>
</feature>
<dbReference type="InterPro" id="IPR000620">
    <property type="entry name" value="EamA_dom"/>
</dbReference>
<feature type="domain" description="EamA" evidence="2">
    <location>
        <begin position="7"/>
        <end position="139"/>
    </location>
</feature>
<feature type="domain" description="EamA" evidence="2">
    <location>
        <begin position="151"/>
        <end position="278"/>
    </location>
</feature>
<keyword evidence="4" id="KW-1185">Reference proteome</keyword>
<proteinExistence type="predicted"/>
<name>A0ABV9KKH8_9RHOB</name>
<dbReference type="PANTHER" id="PTHR22911:SF103">
    <property type="entry name" value="BLR2811 PROTEIN"/>
    <property type="match status" value="1"/>
</dbReference>
<feature type="transmembrane region" description="Helical" evidence="1">
    <location>
        <begin position="124"/>
        <end position="140"/>
    </location>
</feature>
<dbReference type="PANTHER" id="PTHR22911">
    <property type="entry name" value="ACYL-MALONYL CONDENSING ENZYME-RELATED"/>
    <property type="match status" value="1"/>
</dbReference>